<dbReference type="InterPro" id="IPR001194">
    <property type="entry name" value="cDENN_dom"/>
</dbReference>
<gene>
    <name evidence="3" type="ORF">GPECTOR_6g623</name>
</gene>
<dbReference type="InterPro" id="IPR051696">
    <property type="entry name" value="DENN_Domain_GEFs"/>
</dbReference>
<dbReference type="Pfam" id="PF02141">
    <property type="entry name" value="DENN"/>
    <property type="match status" value="1"/>
</dbReference>
<feature type="region of interest" description="Disordered" evidence="1">
    <location>
        <begin position="425"/>
        <end position="447"/>
    </location>
</feature>
<accession>A0A150GV06</accession>
<feature type="domain" description="cDENN" evidence="2">
    <location>
        <begin position="44"/>
        <end position="195"/>
    </location>
</feature>
<evidence type="ECO:0000256" key="1">
    <source>
        <dbReference type="SAM" id="MobiDB-lite"/>
    </source>
</evidence>
<dbReference type="GO" id="GO:0032483">
    <property type="term" value="P:regulation of Rab protein signal transduction"/>
    <property type="evidence" value="ECO:0007669"/>
    <property type="project" value="TreeGrafter"/>
</dbReference>
<dbReference type="PANTHER" id="PTHR12296:SF21">
    <property type="entry name" value="DENN DOMAIN-CONTAINING PROTEIN 3"/>
    <property type="match status" value="1"/>
</dbReference>
<reference evidence="4" key="1">
    <citation type="journal article" date="2016" name="Nat. Commun.">
        <title>The Gonium pectorale genome demonstrates co-option of cell cycle regulation during the evolution of multicellularity.</title>
        <authorList>
            <person name="Hanschen E.R."/>
            <person name="Marriage T.N."/>
            <person name="Ferris P.J."/>
            <person name="Hamaji T."/>
            <person name="Toyoda A."/>
            <person name="Fujiyama A."/>
            <person name="Neme R."/>
            <person name="Noguchi H."/>
            <person name="Minakuchi Y."/>
            <person name="Suzuki M."/>
            <person name="Kawai-Toyooka H."/>
            <person name="Smith D.R."/>
            <person name="Sparks H."/>
            <person name="Anderson J."/>
            <person name="Bakaric R."/>
            <person name="Luria V."/>
            <person name="Karger A."/>
            <person name="Kirschner M.W."/>
            <person name="Durand P.M."/>
            <person name="Michod R.E."/>
            <person name="Nozaki H."/>
            <person name="Olson B.J."/>
        </authorList>
    </citation>
    <scope>NUCLEOTIDE SEQUENCE [LARGE SCALE GENOMIC DNA]</scope>
    <source>
        <strain evidence="4">NIES-2863</strain>
    </source>
</reference>
<name>A0A150GV06_GONPE</name>
<evidence type="ECO:0000259" key="2">
    <source>
        <dbReference type="SMART" id="SM00799"/>
    </source>
</evidence>
<dbReference type="Proteomes" id="UP000075714">
    <property type="component" value="Unassembled WGS sequence"/>
</dbReference>
<dbReference type="AlphaFoldDB" id="A0A150GV06"/>
<evidence type="ECO:0000313" key="4">
    <source>
        <dbReference type="Proteomes" id="UP000075714"/>
    </source>
</evidence>
<protein>
    <recommendedName>
        <fullName evidence="2">cDENN domain-containing protein</fullName>
    </recommendedName>
</protein>
<dbReference type="PANTHER" id="PTHR12296">
    <property type="entry name" value="DENN DOMAIN-CONTAINING PROTEIN 4"/>
    <property type="match status" value="1"/>
</dbReference>
<organism evidence="3 4">
    <name type="scientific">Gonium pectorale</name>
    <name type="common">Green alga</name>
    <dbReference type="NCBI Taxonomy" id="33097"/>
    <lineage>
        <taxon>Eukaryota</taxon>
        <taxon>Viridiplantae</taxon>
        <taxon>Chlorophyta</taxon>
        <taxon>core chlorophytes</taxon>
        <taxon>Chlorophyceae</taxon>
        <taxon>CS clade</taxon>
        <taxon>Chlamydomonadales</taxon>
        <taxon>Volvocaceae</taxon>
        <taxon>Gonium</taxon>
    </lineage>
</organism>
<feature type="compositionally biased region" description="Polar residues" evidence="1">
    <location>
        <begin position="431"/>
        <end position="444"/>
    </location>
</feature>
<dbReference type="InterPro" id="IPR043153">
    <property type="entry name" value="DENN_C"/>
</dbReference>
<dbReference type="STRING" id="33097.A0A150GV06"/>
<dbReference type="OrthoDB" id="550022at2759"/>
<sequence length="460" mass="48076">MRAVFADRQCANEGGRQLYVSCLSYLDAVPPVLACLHEQLSGARATRTLCLVANAPYLASAEQVLRRLFVAVFHQGPSAPVADLLSGLLRVPSPVVLNRQVRFRFEGRPFCLDPPDGTGWPRSGEVPLRPLLAALSPANVLLIFLAGRYQHVYVPLVPVALLDLLEAPTPFLMGLGGATGAELSAELAGVGLGGAAGGRASYGRSGSGSSLAARVHEGLVVADLDRDCVYNSADLRPCLEHPAAAELLACLSSLMRPAATGFGGPADAEEGTTGYNEHVPAVAVSNGLKPLPNGGPARLERQASRFSPLGPSFRHEDFLRAHASIHGQQARPLISQLVQTQGFFVLLDDYGIKDPYGWYTTACAALRPELSALVPSVTEAPGLEDADLQEGAEANAVTGYNGAGAADGSGAQEVPVFIIGAATASARDSDPGSSPCTSGPSVTYSRPCHLLQGRKAPVYR</sequence>
<keyword evidence="4" id="KW-1185">Reference proteome</keyword>
<dbReference type="SMART" id="SM00799">
    <property type="entry name" value="DENN"/>
    <property type="match status" value="1"/>
</dbReference>
<dbReference type="EMBL" id="LSYV01000007">
    <property type="protein sequence ID" value="KXZ53706.1"/>
    <property type="molecule type" value="Genomic_DNA"/>
</dbReference>
<dbReference type="Gene3D" id="3.40.50.11500">
    <property type="match status" value="1"/>
</dbReference>
<proteinExistence type="predicted"/>
<dbReference type="GO" id="GO:0031410">
    <property type="term" value="C:cytoplasmic vesicle"/>
    <property type="evidence" value="ECO:0007669"/>
    <property type="project" value="TreeGrafter"/>
</dbReference>
<comment type="caution">
    <text evidence="3">The sequence shown here is derived from an EMBL/GenBank/DDBJ whole genome shotgun (WGS) entry which is preliminary data.</text>
</comment>
<evidence type="ECO:0000313" key="3">
    <source>
        <dbReference type="EMBL" id="KXZ53706.1"/>
    </source>
</evidence>